<proteinExistence type="predicted"/>
<feature type="domain" description="Myb/SANT-like" evidence="1">
    <location>
        <begin position="27"/>
        <end position="115"/>
    </location>
</feature>
<reference evidence="2 3" key="1">
    <citation type="journal article" date="2014" name="Nat. Genet.">
        <title>Genome sequence of the hot pepper provides insights into the evolution of pungency in Capsicum species.</title>
        <authorList>
            <person name="Kim S."/>
            <person name="Park M."/>
            <person name="Yeom S.I."/>
            <person name="Kim Y.M."/>
            <person name="Lee J.M."/>
            <person name="Lee H.A."/>
            <person name="Seo E."/>
            <person name="Choi J."/>
            <person name="Cheong K."/>
            <person name="Kim K.T."/>
            <person name="Jung K."/>
            <person name="Lee G.W."/>
            <person name="Oh S.K."/>
            <person name="Bae C."/>
            <person name="Kim S.B."/>
            <person name="Lee H.Y."/>
            <person name="Kim S.Y."/>
            <person name="Kim M.S."/>
            <person name="Kang B.C."/>
            <person name="Jo Y.D."/>
            <person name="Yang H.B."/>
            <person name="Jeong H.J."/>
            <person name="Kang W.H."/>
            <person name="Kwon J.K."/>
            <person name="Shin C."/>
            <person name="Lim J.Y."/>
            <person name="Park J.H."/>
            <person name="Huh J.H."/>
            <person name="Kim J.S."/>
            <person name="Kim B.D."/>
            <person name="Cohen O."/>
            <person name="Paran I."/>
            <person name="Suh M.C."/>
            <person name="Lee S.B."/>
            <person name="Kim Y.K."/>
            <person name="Shin Y."/>
            <person name="Noh S.J."/>
            <person name="Park J."/>
            <person name="Seo Y.S."/>
            <person name="Kwon S.Y."/>
            <person name="Kim H.A."/>
            <person name="Park J.M."/>
            <person name="Kim H.J."/>
            <person name="Choi S.B."/>
            <person name="Bosland P.W."/>
            <person name="Reeves G."/>
            <person name="Jo S.H."/>
            <person name="Lee B.W."/>
            <person name="Cho H.T."/>
            <person name="Choi H.S."/>
            <person name="Lee M.S."/>
            <person name="Yu Y."/>
            <person name="Do Choi Y."/>
            <person name="Park B.S."/>
            <person name="van Deynze A."/>
            <person name="Ashrafi H."/>
            <person name="Hill T."/>
            <person name="Kim W.T."/>
            <person name="Pai H.S."/>
            <person name="Ahn H.K."/>
            <person name="Yeam I."/>
            <person name="Giovannoni J.J."/>
            <person name="Rose J.K."/>
            <person name="Sorensen I."/>
            <person name="Lee S.J."/>
            <person name="Kim R.W."/>
            <person name="Choi I.Y."/>
            <person name="Choi B.S."/>
            <person name="Lim J.S."/>
            <person name="Lee Y.H."/>
            <person name="Choi D."/>
        </authorList>
    </citation>
    <scope>NUCLEOTIDE SEQUENCE [LARGE SCALE GENOMIC DNA]</scope>
    <source>
        <strain evidence="3">cv. CM334</strain>
    </source>
</reference>
<reference evidence="2 3" key="2">
    <citation type="journal article" date="2017" name="Genome Biol.">
        <title>New reference genome sequences of hot pepper reveal the massive evolution of plant disease-resistance genes by retroduplication.</title>
        <authorList>
            <person name="Kim S."/>
            <person name="Park J."/>
            <person name="Yeom S.I."/>
            <person name="Kim Y.M."/>
            <person name="Seo E."/>
            <person name="Kim K.T."/>
            <person name="Kim M.S."/>
            <person name="Lee J.M."/>
            <person name="Cheong K."/>
            <person name="Shin H.S."/>
            <person name="Kim S.B."/>
            <person name="Han K."/>
            <person name="Lee J."/>
            <person name="Park M."/>
            <person name="Lee H.A."/>
            <person name="Lee H.Y."/>
            <person name="Lee Y."/>
            <person name="Oh S."/>
            <person name="Lee J.H."/>
            <person name="Choi E."/>
            <person name="Choi E."/>
            <person name="Lee S.E."/>
            <person name="Jeon J."/>
            <person name="Kim H."/>
            <person name="Choi G."/>
            <person name="Song H."/>
            <person name="Lee J."/>
            <person name="Lee S.C."/>
            <person name="Kwon J.K."/>
            <person name="Lee H.Y."/>
            <person name="Koo N."/>
            <person name="Hong Y."/>
            <person name="Kim R.W."/>
            <person name="Kang W.H."/>
            <person name="Huh J.H."/>
            <person name="Kang B.C."/>
            <person name="Yang T.J."/>
            <person name="Lee Y.H."/>
            <person name="Bennetzen J.L."/>
            <person name="Choi D."/>
        </authorList>
    </citation>
    <scope>NUCLEOTIDE SEQUENCE [LARGE SCALE GENOMIC DNA]</scope>
    <source>
        <strain evidence="3">cv. CM334</strain>
    </source>
</reference>
<organism evidence="2 3">
    <name type="scientific">Capsicum annuum</name>
    <name type="common">Capsicum pepper</name>
    <dbReference type="NCBI Taxonomy" id="4072"/>
    <lineage>
        <taxon>Eukaryota</taxon>
        <taxon>Viridiplantae</taxon>
        <taxon>Streptophyta</taxon>
        <taxon>Embryophyta</taxon>
        <taxon>Tracheophyta</taxon>
        <taxon>Spermatophyta</taxon>
        <taxon>Magnoliopsida</taxon>
        <taxon>eudicotyledons</taxon>
        <taxon>Gunneridae</taxon>
        <taxon>Pentapetalae</taxon>
        <taxon>asterids</taxon>
        <taxon>lamiids</taxon>
        <taxon>Solanales</taxon>
        <taxon>Solanaceae</taxon>
        <taxon>Solanoideae</taxon>
        <taxon>Capsiceae</taxon>
        <taxon>Capsicum</taxon>
    </lineage>
</organism>
<dbReference type="SMR" id="A0A2G2YSK5"/>
<dbReference type="PANTHER" id="PTHR46929">
    <property type="entry name" value="EXPRESSED PROTEIN"/>
    <property type="match status" value="1"/>
</dbReference>
<dbReference type="AlphaFoldDB" id="A0A2G2YSK5"/>
<evidence type="ECO:0000259" key="1">
    <source>
        <dbReference type="Pfam" id="PF12776"/>
    </source>
</evidence>
<accession>A0A2G2YSK5</accession>
<keyword evidence="3" id="KW-1185">Reference proteome</keyword>
<dbReference type="PANTHER" id="PTHR46929:SF13">
    <property type="entry name" value="MYB_SANT-LIKE DNA-BINDING DOMAIN PROTEIN"/>
    <property type="match status" value="1"/>
</dbReference>
<dbReference type="Gramene" id="PHT72730">
    <property type="protein sequence ID" value="PHT72730"/>
    <property type="gene ID" value="T459_23515"/>
</dbReference>
<evidence type="ECO:0000313" key="2">
    <source>
        <dbReference type="EMBL" id="PHT72730.1"/>
    </source>
</evidence>
<dbReference type="Proteomes" id="UP000222542">
    <property type="component" value="Unassembled WGS sequence"/>
</dbReference>
<dbReference type="Pfam" id="PF12776">
    <property type="entry name" value="Myb_DNA-bind_3"/>
    <property type="match status" value="1"/>
</dbReference>
<protein>
    <recommendedName>
        <fullName evidence="1">Myb/SANT-like domain-containing protein</fullName>
    </recommendedName>
</protein>
<comment type="caution">
    <text evidence="2">The sequence shown here is derived from an EMBL/GenBank/DDBJ whole genome shotgun (WGS) entry which is preliminary data.</text>
</comment>
<name>A0A2G2YSK5_CAPAN</name>
<dbReference type="EMBL" id="AYRZ02000009">
    <property type="protein sequence ID" value="PHT72730.1"/>
    <property type="molecule type" value="Genomic_DNA"/>
</dbReference>
<evidence type="ECO:0000313" key="3">
    <source>
        <dbReference type="Proteomes" id="UP000222542"/>
    </source>
</evidence>
<dbReference type="InterPro" id="IPR024752">
    <property type="entry name" value="Myb/SANT-like_dom"/>
</dbReference>
<gene>
    <name evidence="2" type="ORF">T459_23515</name>
</gene>
<sequence>MMVDMPKKAKEFPSSDLKVQDNSIFIWKNTMHDTLVDTYCHEDALGHSIGGTFTTHAMDNIVKELRSKFPNKVLNKEKFHNRMKAIKRQFTKFYDTFHQSGMSRFAWDPITHKWDVEPEDVTAEHSPDEKTEDDECDHFFIFKDDIGYVYRICGVKTININNYKDLFLESSRLNKDMVALYKRCVWHLYCRYGHLTNGRFIMTMKDLSWT</sequence>